<dbReference type="Gene3D" id="3.10.310.40">
    <property type="match status" value="1"/>
</dbReference>
<dbReference type="InterPro" id="IPR051335">
    <property type="entry name" value="Alanyl-tRNA_Editing_Enzymes"/>
</dbReference>
<gene>
    <name evidence="7" type="ORF">IAA67_04300</name>
</gene>
<keyword evidence="5" id="KW-0175">Coiled coil</keyword>
<comment type="cofactor">
    <cofactor evidence="1">
        <name>Zn(2+)</name>
        <dbReference type="ChEBI" id="CHEBI:29105"/>
    </cofactor>
</comment>
<dbReference type="SUPFAM" id="SSF50447">
    <property type="entry name" value="Translation proteins"/>
    <property type="match status" value="1"/>
</dbReference>
<dbReference type="GO" id="GO:0006419">
    <property type="term" value="P:alanyl-tRNA aminoacylation"/>
    <property type="evidence" value="ECO:0007669"/>
    <property type="project" value="InterPro"/>
</dbReference>
<dbReference type="Pfam" id="PF02272">
    <property type="entry name" value="DHHA1"/>
    <property type="match status" value="1"/>
</dbReference>
<dbReference type="PANTHER" id="PTHR43462">
    <property type="entry name" value="ALANYL-TRNA EDITING PROTEIN"/>
    <property type="match status" value="1"/>
</dbReference>
<dbReference type="EMBL" id="DVFN01000065">
    <property type="protein sequence ID" value="HIQ69536.1"/>
    <property type="molecule type" value="Genomic_DNA"/>
</dbReference>
<dbReference type="PANTHER" id="PTHR43462:SF1">
    <property type="entry name" value="ALANYL-TRNA EDITING PROTEIN AARSD1"/>
    <property type="match status" value="1"/>
</dbReference>
<evidence type="ECO:0000259" key="6">
    <source>
        <dbReference type="PROSITE" id="PS50860"/>
    </source>
</evidence>
<protein>
    <submittedName>
        <fullName evidence="7">Alanyl-tRNA editing protein</fullName>
    </submittedName>
</protein>
<evidence type="ECO:0000256" key="3">
    <source>
        <dbReference type="ARBA" id="ARBA00022723"/>
    </source>
</evidence>
<dbReference type="InterPro" id="IPR012947">
    <property type="entry name" value="tRNA_SAD"/>
</dbReference>
<evidence type="ECO:0000256" key="4">
    <source>
        <dbReference type="ARBA" id="ARBA00022833"/>
    </source>
</evidence>
<reference evidence="7" key="1">
    <citation type="submission" date="2020-10" db="EMBL/GenBank/DDBJ databases">
        <authorList>
            <person name="Gilroy R."/>
        </authorList>
    </citation>
    <scope>NUCLEOTIDE SEQUENCE</scope>
    <source>
        <strain evidence="7">ChiSjej2B20-13462</strain>
    </source>
</reference>
<feature type="coiled-coil region" evidence="5">
    <location>
        <begin position="259"/>
        <end position="286"/>
    </location>
</feature>
<dbReference type="Gene3D" id="2.40.30.130">
    <property type="match status" value="1"/>
</dbReference>
<dbReference type="InterPro" id="IPR009000">
    <property type="entry name" value="Transl_B-barrel_sf"/>
</dbReference>
<comment type="caution">
    <text evidence="7">The sequence shown here is derived from an EMBL/GenBank/DDBJ whole genome shotgun (WGS) entry which is preliminary data.</text>
</comment>
<comment type="subcellular location">
    <subcellularLocation>
        <location evidence="2">Cytoplasm</location>
    </subcellularLocation>
</comment>
<reference evidence="7" key="2">
    <citation type="journal article" date="2021" name="PeerJ">
        <title>Extensive microbial diversity within the chicken gut microbiome revealed by metagenomics and culture.</title>
        <authorList>
            <person name="Gilroy R."/>
            <person name="Ravi A."/>
            <person name="Getino M."/>
            <person name="Pursley I."/>
            <person name="Horton D.L."/>
            <person name="Alikhan N.F."/>
            <person name="Baker D."/>
            <person name="Gharbi K."/>
            <person name="Hall N."/>
            <person name="Watson M."/>
            <person name="Adriaenssens E.M."/>
            <person name="Foster-Nyarko E."/>
            <person name="Jarju S."/>
            <person name="Secka A."/>
            <person name="Antonio M."/>
            <person name="Oren A."/>
            <person name="Chaudhuri R.R."/>
            <person name="La Ragione R."/>
            <person name="Hildebrand F."/>
            <person name="Pallen M.J."/>
        </authorList>
    </citation>
    <scope>NUCLEOTIDE SEQUENCE</scope>
    <source>
        <strain evidence="7">ChiSjej2B20-13462</strain>
    </source>
</reference>
<evidence type="ECO:0000256" key="2">
    <source>
        <dbReference type="ARBA" id="ARBA00004496"/>
    </source>
</evidence>
<accession>A0A9D0Z5D6</accession>
<dbReference type="GO" id="GO:0046872">
    <property type="term" value="F:metal ion binding"/>
    <property type="evidence" value="ECO:0007669"/>
    <property type="project" value="UniProtKB-KW"/>
</dbReference>
<keyword evidence="3" id="KW-0479">Metal-binding</keyword>
<evidence type="ECO:0000313" key="7">
    <source>
        <dbReference type="EMBL" id="HIQ69536.1"/>
    </source>
</evidence>
<dbReference type="Pfam" id="PF01411">
    <property type="entry name" value="tRNA-synt_2c"/>
    <property type="match status" value="1"/>
</dbReference>
<dbReference type="InterPro" id="IPR003156">
    <property type="entry name" value="DHHA1_dom"/>
</dbReference>
<dbReference type="SMART" id="SM00863">
    <property type="entry name" value="tRNA_SAD"/>
    <property type="match status" value="1"/>
</dbReference>
<evidence type="ECO:0000256" key="1">
    <source>
        <dbReference type="ARBA" id="ARBA00001947"/>
    </source>
</evidence>
<dbReference type="Pfam" id="PF07973">
    <property type="entry name" value="tRNA_SAD"/>
    <property type="match status" value="1"/>
</dbReference>
<dbReference type="GO" id="GO:0005737">
    <property type="term" value="C:cytoplasm"/>
    <property type="evidence" value="ECO:0007669"/>
    <property type="project" value="UniProtKB-SubCell"/>
</dbReference>
<evidence type="ECO:0000256" key="5">
    <source>
        <dbReference type="SAM" id="Coils"/>
    </source>
</evidence>
<dbReference type="GO" id="GO:0005524">
    <property type="term" value="F:ATP binding"/>
    <property type="evidence" value="ECO:0007669"/>
    <property type="project" value="InterPro"/>
</dbReference>
<dbReference type="GO" id="GO:0004813">
    <property type="term" value="F:alanine-tRNA ligase activity"/>
    <property type="evidence" value="ECO:0007669"/>
    <property type="project" value="InterPro"/>
</dbReference>
<dbReference type="Gene3D" id="3.30.980.10">
    <property type="entry name" value="Threonyl-trna Synthetase, Chain A, domain 2"/>
    <property type="match status" value="1"/>
</dbReference>
<name>A0A9D0Z5D6_9FIRM</name>
<proteinExistence type="predicted"/>
<organism evidence="7 8">
    <name type="scientific">Candidatus Avoscillospira stercorigallinarum</name>
    <dbReference type="NCBI Taxonomy" id="2840708"/>
    <lineage>
        <taxon>Bacteria</taxon>
        <taxon>Bacillati</taxon>
        <taxon>Bacillota</taxon>
        <taxon>Clostridia</taxon>
        <taxon>Eubacteriales</taxon>
        <taxon>Oscillospiraceae</taxon>
        <taxon>Oscillospiraceae incertae sedis</taxon>
        <taxon>Candidatus Avoscillospira</taxon>
    </lineage>
</organism>
<dbReference type="GO" id="GO:0003676">
    <property type="term" value="F:nucleic acid binding"/>
    <property type="evidence" value="ECO:0007669"/>
    <property type="project" value="InterPro"/>
</dbReference>
<evidence type="ECO:0000313" key="8">
    <source>
        <dbReference type="Proteomes" id="UP000886874"/>
    </source>
</evidence>
<dbReference type="SUPFAM" id="SSF55186">
    <property type="entry name" value="ThrRS/AlaRS common domain"/>
    <property type="match status" value="1"/>
</dbReference>
<dbReference type="Proteomes" id="UP000886874">
    <property type="component" value="Unassembled WGS sequence"/>
</dbReference>
<keyword evidence="4" id="KW-0862">Zinc</keyword>
<dbReference type="InterPro" id="IPR018165">
    <property type="entry name" value="Ala-tRNA-synth_IIc_core"/>
</dbReference>
<dbReference type="InterPro" id="IPR018164">
    <property type="entry name" value="Ala-tRNA-synth_IIc_N"/>
</dbReference>
<sequence>METEKLYELDSHCRNFTARVLACTPGKHGYDVILDRTAFFPEGGGQPGDQGWLDDVAVTDVHTVSGEIVHFCKDPLPVGQTVSGGLNYGRRHSLMQQHSGEHIVSGLVFRQFGFHNVGFHMGHDAVTIDFDGFLSEDQLQAIEAEANRVIWDDLPVRTFYPDPETLASLSYRSKKAIDGAVRLVEFPGVDLCACCGTHVQHTGEIGLIKLLSSQKFHEGVRIELLCGAPAFSLLARVWRQNKTVAGLFSAKPLETAAAAGRVAQELEAVKARAARLEETVFAQRAEALRGAGDVLLFEEPMRPDAIRRLADAVQKTCGGRAAVFSPNGEGGFGYAIAQPGGNLRDFTKALNQALQGRGGGKPEFVQGSVRADRAAVEAFFREAAL</sequence>
<dbReference type="GO" id="GO:0002161">
    <property type="term" value="F:aminoacyl-tRNA deacylase activity"/>
    <property type="evidence" value="ECO:0007669"/>
    <property type="project" value="UniProtKB-ARBA"/>
</dbReference>
<dbReference type="PROSITE" id="PS50860">
    <property type="entry name" value="AA_TRNA_LIGASE_II_ALA"/>
    <property type="match status" value="1"/>
</dbReference>
<dbReference type="InterPro" id="IPR018163">
    <property type="entry name" value="Thr/Ala-tRNA-synth_IIc_edit"/>
</dbReference>
<dbReference type="AlphaFoldDB" id="A0A9D0Z5D6"/>
<feature type="domain" description="Alanyl-transfer RNA synthetases family profile" evidence="6">
    <location>
        <begin position="1"/>
        <end position="236"/>
    </location>
</feature>